<proteinExistence type="predicted"/>
<evidence type="ECO:0000313" key="2">
    <source>
        <dbReference type="Proteomes" id="UP000789342"/>
    </source>
</evidence>
<reference evidence="1" key="1">
    <citation type="submission" date="2021-06" db="EMBL/GenBank/DDBJ databases">
        <authorList>
            <person name="Kallberg Y."/>
            <person name="Tangrot J."/>
            <person name="Rosling A."/>
        </authorList>
    </citation>
    <scope>NUCLEOTIDE SEQUENCE</scope>
    <source>
        <strain evidence="1">CL551</strain>
    </source>
</reference>
<dbReference type="EMBL" id="CAJVPV010000392">
    <property type="protein sequence ID" value="CAG8454631.1"/>
    <property type="molecule type" value="Genomic_DNA"/>
</dbReference>
<dbReference type="Proteomes" id="UP000789342">
    <property type="component" value="Unassembled WGS sequence"/>
</dbReference>
<keyword evidence="2" id="KW-1185">Reference proteome</keyword>
<organism evidence="1 2">
    <name type="scientific">Acaulospora morrowiae</name>
    <dbReference type="NCBI Taxonomy" id="94023"/>
    <lineage>
        <taxon>Eukaryota</taxon>
        <taxon>Fungi</taxon>
        <taxon>Fungi incertae sedis</taxon>
        <taxon>Mucoromycota</taxon>
        <taxon>Glomeromycotina</taxon>
        <taxon>Glomeromycetes</taxon>
        <taxon>Diversisporales</taxon>
        <taxon>Acaulosporaceae</taxon>
        <taxon>Acaulospora</taxon>
    </lineage>
</organism>
<comment type="caution">
    <text evidence="1">The sequence shown here is derived from an EMBL/GenBank/DDBJ whole genome shotgun (WGS) entry which is preliminary data.</text>
</comment>
<sequence length="42" mass="4737">MTPDGAYIADDDIHTARLILYDIHKEKGVDLDVKRNTSVLHS</sequence>
<gene>
    <name evidence="1" type="ORF">AMORRO_LOCUS1080</name>
</gene>
<accession>A0A9N8YV66</accession>
<dbReference type="AlphaFoldDB" id="A0A9N8YV66"/>
<protein>
    <submittedName>
        <fullName evidence="1">5620_t:CDS:1</fullName>
    </submittedName>
</protein>
<name>A0A9N8YV66_9GLOM</name>
<evidence type="ECO:0000313" key="1">
    <source>
        <dbReference type="EMBL" id="CAG8454631.1"/>
    </source>
</evidence>